<dbReference type="EMBL" id="QDEB01024864">
    <property type="protein sequence ID" value="RZC40593.1"/>
    <property type="molecule type" value="Genomic_DNA"/>
</dbReference>
<sequence length="681" mass="77266">MQQMSYPNYINKDEEIARKFLQQYKSFNPVILLIDNIQQSHEDAYNFIKNLHKIEPKVENINFMLMKFNTSGASSILETTNNNRVRFEKLLNQPVMKNPSNFLGNDNQNKSAAFFGILNAVYLLPPVSGVIVFMKRGIEDEDLAQQTLNEVIKKRIRVFVVWGGRNEGALLKELAIYSDGAFLTNSQRNLSEVYFERFLENIGEFASVSTILSRKNLHGEYNLNFPIDSDVTGIHISITPKITNGILTTPKGYEIDVLKDEVVAQYSIGSFMKRDDGIHEIHLNTTTATTPDVGVWRFRVGNARAYYNITIFAHTKLTTNAFITIQNLTGNKSGNRKKVVKLGLTGDIKSISNISFVSRDGNPILDNVKFTLDKDWENYLTENVENIETNQRKEVNINVETIPDKPFYAVINGKDSRERNIEGHFPHLPPLTIEVGLGSELITQQFRRPEIYFEVTNNGNRPTLVRFFCRDEKYILLSMNPKWINPQETTTVRLTLITRAGSYNDLITFTAAGSETVSKNVIVDVGLNRHDKRDPELHYQFTSDCLNVLFQACEDGVWTVEVKAKDVDSGLLQVLSKPKGLYFPNGFTTGTTEEVTGYFSESCCNPDLKLVAFDRQNNRKTRDLNAYRANLGPGAIAAIVLGIIFLIIIIILIILLIKYKCKCPKCPRKTQSYDLPTYRGP</sequence>
<keyword evidence="1" id="KW-0812">Transmembrane</keyword>
<dbReference type="STRING" id="1661398.A0A482W7P2"/>
<keyword evidence="1" id="KW-1133">Transmembrane helix</keyword>
<accession>A0A482W7P2</accession>
<feature type="transmembrane region" description="Helical" evidence="1">
    <location>
        <begin position="635"/>
        <end position="659"/>
    </location>
</feature>
<dbReference type="Proteomes" id="UP000292052">
    <property type="component" value="Unassembled WGS sequence"/>
</dbReference>
<comment type="caution">
    <text evidence="2">The sequence shown here is derived from an EMBL/GenBank/DDBJ whole genome shotgun (WGS) entry which is preliminary data.</text>
</comment>
<evidence type="ECO:0000313" key="2">
    <source>
        <dbReference type="EMBL" id="RZC40593.1"/>
    </source>
</evidence>
<keyword evidence="3" id="KW-1185">Reference proteome</keyword>
<dbReference type="OrthoDB" id="6610237at2759"/>
<keyword evidence="1" id="KW-0472">Membrane</keyword>
<protein>
    <submittedName>
        <fullName evidence="2">Uncharacterized protein</fullName>
    </submittedName>
</protein>
<evidence type="ECO:0000256" key="1">
    <source>
        <dbReference type="SAM" id="Phobius"/>
    </source>
</evidence>
<organism evidence="2 3">
    <name type="scientific">Asbolus verrucosus</name>
    <name type="common">Desert ironclad beetle</name>
    <dbReference type="NCBI Taxonomy" id="1661398"/>
    <lineage>
        <taxon>Eukaryota</taxon>
        <taxon>Metazoa</taxon>
        <taxon>Ecdysozoa</taxon>
        <taxon>Arthropoda</taxon>
        <taxon>Hexapoda</taxon>
        <taxon>Insecta</taxon>
        <taxon>Pterygota</taxon>
        <taxon>Neoptera</taxon>
        <taxon>Endopterygota</taxon>
        <taxon>Coleoptera</taxon>
        <taxon>Polyphaga</taxon>
        <taxon>Cucujiformia</taxon>
        <taxon>Tenebrionidae</taxon>
        <taxon>Pimeliinae</taxon>
        <taxon>Asbolus</taxon>
    </lineage>
</organism>
<dbReference type="AlphaFoldDB" id="A0A482W7P2"/>
<gene>
    <name evidence="2" type="ORF">BDFB_000657</name>
</gene>
<name>A0A482W7P2_ASBVE</name>
<proteinExistence type="predicted"/>
<evidence type="ECO:0000313" key="3">
    <source>
        <dbReference type="Proteomes" id="UP000292052"/>
    </source>
</evidence>
<reference evidence="2 3" key="1">
    <citation type="submission" date="2017-03" db="EMBL/GenBank/DDBJ databases">
        <title>Genome of the blue death feigning beetle - Asbolus verrucosus.</title>
        <authorList>
            <person name="Rider S.D."/>
        </authorList>
    </citation>
    <scope>NUCLEOTIDE SEQUENCE [LARGE SCALE GENOMIC DNA]</scope>
    <source>
        <strain evidence="2">Butters</strain>
        <tissue evidence="2">Head and leg muscle</tissue>
    </source>
</reference>
<feature type="non-terminal residue" evidence="2">
    <location>
        <position position="681"/>
    </location>
</feature>